<evidence type="ECO:0000313" key="8">
    <source>
        <dbReference type="Proteomes" id="UP000012019"/>
    </source>
</evidence>
<name>M7PUC8_9GAMM</name>
<keyword evidence="2 5" id="KW-0812">Transmembrane</keyword>
<evidence type="ECO:0000256" key="3">
    <source>
        <dbReference type="ARBA" id="ARBA00022989"/>
    </source>
</evidence>
<dbReference type="NCBIfam" id="NF038017">
    <property type="entry name" value="ABC_perm1"/>
    <property type="match status" value="1"/>
</dbReference>
<gene>
    <name evidence="7" type="ORF">MPL1_01732</name>
</gene>
<evidence type="ECO:0000259" key="6">
    <source>
        <dbReference type="PROSITE" id="PS50928"/>
    </source>
</evidence>
<dbReference type="InterPro" id="IPR000515">
    <property type="entry name" value="MetI-like"/>
</dbReference>
<reference evidence="7 8" key="1">
    <citation type="journal article" date="2013" name="Genome Announc.">
        <title>Draft Genome Sequence of Methylophaga lonarensis MPLT, a Haloalkaliphilic (Non-Methane-Utilizing) Methylotroph.</title>
        <authorList>
            <person name="Shetty S.A."/>
            <person name="Marathe N.P."/>
            <person name="Munot H."/>
            <person name="Antony C.P."/>
            <person name="Dhotre D.P."/>
            <person name="Murrell J.C."/>
            <person name="Shouche Y.S."/>
        </authorList>
    </citation>
    <scope>NUCLEOTIDE SEQUENCE [LARGE SCALE GENOMIC DNA]</scope>
    <source>
        <strain evidence="7 8">MPL</strain>
    </source>
</reference>
<dbReference type="InterPro" id="IPR049783">
    <property type="entry name" value="ABC_perm_TupB-like"/>
</dbReference>
<comment type="subcellular location">
    <subcellularLocation>
        <location evidence="1 5">Cell membrane</location>
        <topology evidence="1 5">Multi-pass membrane protein</topology>
    </subcellularLocation>
</comment>
<dbReference type="eggNOG" id="COG4662">
    <property type="taxonomic scope" value="Bacteria"/>
</dbReference>
<feature type="domain" description="ABC transmembrane type-1" evidence="6">
    <location>
        <begin position="26"/>
        <end position="222"/>
    </location>
</feature>
<dbReference type="RefSeq" id="WP_009725396.1">
    <property type="nucleotide sequence ID" value="NZ_APHR01000008.1"/>
</dbReference>
<feature type="transmembrane region" description="Helical" evidence="5">
    <location>
        <begin position="203"/>
        <end position="225"/>
    </location>
</feature>
<dbReference type="Gene3D" id="1.10.3720.10">
    <property type="entry name" value="MetI-like"/>
    <property type="match status" value="1"/>
</dbReference>
<dbReference type="GO" id="GO:0055085">
    <property type="term" value="P:transmembrane transport"/>
    <property type="evidence" value="ECO:0007669"/>
    <property type="project" value="InterPro"/>
</dbReference>
<accession>M7PUC8</accession>
<dbReference type="Proteomes" id="UP000012019">
    <property type="component" value="Unassembled WGS sequence"/>
</dbReference>
<comment type="similarity">
    <text evidence="5">Belongs to the binding-protein-dependent transport system permease family.</text>
</comment>
<dbReference type="InterPro" id="IPR035906">
    <property type="entry name" value="MetI-like_sf"/>
</dbReference>
<dbReference type="PATRIC" id="fig|1286106.3.peg.351"/>
<protein>
    <submittedName>
        <fullName evidence="7">Tungstate ABC transporter permease</fullName>
    </submittedName>
</protein>
<dbReference type="CDD" id="cd06261">
    <property type="entry name" value="TM_PBP2"/>
    <property type="match status" value="1"/>
</dbReference>
<feature type="transmembrane region" description="Helical" evidence="5">
    <location>
        <begin position="30"/>
        <end position="53"/>
    </location>
</feature>
<feature type="transmembrane region" description="Helical" evidence="5">
    <location>
        <begin position="97"/>
        <end position="118"/>
    </location>
</feature>
<evidence type="ECO:0000256" key="4">
    <source>
        <dbReference type="ARBA" id="ARBA00023136"/>
    </source>
</evidence>
<proteinExistence type="inferred from homology"/>
<evidence type="ECO:0000256" key="1">
    <source>
        <dbReference type="ARBA" id="ARBA00004651"/>
    </source>
</evidence>
<sequence length="230" mass="24533">MDYLANALVAALGLISSFDADLYQIVYTSVYISVVACFFAALISVPVGVTVALNSFPGKRALQHLLNTLMAMPTVVIGLLLYGMFSRMGPLGDWGLLYTPTAIIIAQCLLIMPIMINLTSTAVHTADPRLLPTLLTMGARGFSLTWQVVRVTRVAILIGIITGFGRAIGEVGAAMMLGGNIEGFTRTMTTAIALETSKGEFELALALGLLLLILAFMLNFLMSALQGKAR</sequence>
<dbReference type="PANTHER" id="PTHR43632">
    <property type="entry name" value="PERMEASE COMPONENT OF TUNGSTATE ABC TRANSPORTER"/>
    <property type="match status" value="1"/>
</dbReference>
<evidence type="ECO:0000313" key="7">
    <source>
        <dbReference type="EMBL" id="EMR14069.1"/>
    </source>
</evidence>
<dbReference type="SUPFAM" id="SSF161098">
    <property type="entry name" value="MetI-like"/>
    <property type="match status" value="1"/>
</dbReference>
<feature type="transmembrane region" description="Helical" evidence="5">
    <location>
        <begin position="65"/>
        <end position="85"/>
    </location>
</feature>
<organism evidence="7 8">
    <name type="scientific">Methylophaga lonarensis MPL</name>
    <dbReference type="NCBI Taxonomy" id="1286106"/>
    <lineage>
        <taxon>Bacteria</taxon>
        <taxon>Pseudomonadati</taxon>
        <taxon>Pseudomonadota</taxon>
        <taxon>Gammaproteobacteria</taxon>
        <taxon>Thiotrichales</taxon>
        <taxon>Piscirickettsiaceae</taxon>
        <taxon>Methylophaga</taxon>
    </lineage>
</organism>
<evidence type="ECO:0000256" key="2">
    <source>
        <dbReference type="ARBA" id="ARBA00022692"/>
    </source>
</evidence>
<dbReference type="GO" id="GO:0005886">
    <property type="term" value="C:plasma membrane"/>
    <property type="evidence" value="ECO:0007669"/>
    <property type="project" value="UniProtKB-SubCell"/>
</dbReference>
<evidence type="ECO:0000256" key="5">
    <source>
        <dbReference type="RuleBase" id="RU363032"/>
    </source>
</evidence>
<keyword evidence="8" id="KW-1185">Reference proteome</keyword>
<dbReference type="OrthoDB" id="9781724at2"/>
<dbReference type="EMBL" id="APHR01000008">
    <property type="protein sequence ID" value="EMR14069.1"/>
    <property type="molecule type" value="Genomic_DNA"/>
</dbReference>
<dbReference type="AlphaFoldDB" id="M7PUC8"/>
<keyword evidence="5" id="KW-0813">Transport</keyword>
<keyword evidence="4 5" id="KW-0472">Membrane</keyword>
<dbReference type="Pfam" id="PF00528">
    <property type="entry name" value="BPD_transp_1"/>
    <property type="match status" value="1"/>
</dbReference>
<dbReference type="STRING" id="1286106.MPL1_01732"/>
<dbReference type="PROSITE" id="PS50928">
    <property type="entry name" value="ABC_TM1"/>
    <property type="match status" value="1"/>
</dbReference>
<keyword evidence="3 5" id="KW-1133">Transmembrane helix</keyword>
<feature type="transmembrane region" description="Helical" evidence="5">
    <location>
        <begin position="155"/>
        <end position="178"/>
    </location>
</feature>
<dbReference type="PANTHER" id="PTHR43632:SF1">
    <property type="entry name" value="PERMEASE COMPONENT OF TUNGSTATE ABC TRANSPORTER"/>
    <property type="match status" value="1"/>
</dbReference>
<comment type="caution">
    <text evidence="7">The sequence shown here is derived from an EMBL/GenBank/DDBJ whole genome shotgun (WGS) entry which is preliminary data.</text>
</comment>